<dbReference type="InterPro" id="IPR005064">
    <property type="entry name" value="BUG"/>
</dbReference>
<proteinExistence type="inferred from homology"/>
<dbReference type="PANTHER" id="PTHR42928">
    <property type="entry name" value="TRICARBOXYLATE-BINDING PROTEIN"/>
    <property type="match status" value="1"/>
</dbReference>
<name>A0A4V2SHD5_RUBGE</name>
<evidence type="ECO:0000256" key="1">
    <source>
        <dbReference type="ARBA" id="ARBA00006987"/>
    </source>
</evidence>
<feature type="signal peptide" evidence="2">
    <location>
        <begin position="1"/>
        <end position="25"/>
    </location>
</feature>
<dbReference type="GeneID" id="99684836"/>
<dbReference type="PANTHER" id="PTHR42928:SF5">
    <property type="entry name" value="BLR1237 PROTEIN"/>
    <property type="match status" value="1"/>
</dbReference>
<dbReference type="PIRSF" id="PIRSF017082">
    <property type="entry name" value="YflP"/>
    <property type="match status" value="1"/>
</dbReference>
<dbReference type="OrthoDB" id="8954272at2"/>
<feature type="chain" id="PRO_5020374546" evidence="2">
    <location>
        <begin position="26"/>
        <end position="321"/>
    </location>
</feature>
<dbReference type="Gene3D" id="3.40.190.150">
    <property type="entry name" value="Bordetella uptake gene, domain 1"/>
    <property type="match status" value="1"/>
</dbReference>
<dbReference type="EMBL" id="SLXD01000002">
    <property type="protein sequence ID" value="TCP04618.1"/>
    <property type="molecule type" value="Genomic_DNA"/>
</dbReference>
<evidence type="ECO:0000256" key="2">
    <source>
        <dbReference type="SAM" id="SignalP"/>
    </source>
</evidence>
<organism evidence="3 4">
    <name type="scientific">Rubrivivax gelatinosus</name>
    <name type="common">Rhodocyclus gelatinosus</name>
    <name type="synonym">Rhodopseudomonas gelatinosa</name>
    <dbReference type="NCBI Taxonomy" id="28068"/>
    <lineage>
        <taxon>Bacteria</taxon>
        <taxon>Pseudomonadati</taxon>
        <taxon>Pseudomonadota</taxon>
        <taxon>Betaproteobacteria</taxon>
        <taxon>Burkholderiales</taxon>
        <taxon>Sphaerotilaceae</taxon>
        <taxon>Rubrivivax</taxon>
    </lineage>
</organism>
<sequence length="321" mass="33341">MLSNRRRFLAAAAGLAAAGPLAATAAPRPVRLVVPYPAGGVVDVAARIVADEIGARTGQRFVVDNRAGANGKLGAQAVRSAAPDGQTVLVGSLFLVLNPLIDPQAGFASTDFEPLAAIGAPPNLIVVPASSPLRSVADLVAQARRQPGKLNTPNPGIGSSNHLGLELFTQAAGLDVLQVPYKGQPPFVVDLVNGELHFAFMTAALALQQIGAGALRPLAVVSQQRLGALPGVPTLAEAGYAEAVVLPWNGWFLPAGAPRARGAQLAAEVETALRSAEVRRRFEAIGAEVPTAPREFPDFVAAEAQRWKRLLAEGRIRVETA</sequence>
<dbReference type="Proteomes" id="UP000295106">
    <property type="component" value="Unassembled WGS sequence"/>
</dbReference>
<evidence type="ECO:0000313" key="3">
    <source>
        <dbReference type="EMBL" id="TCP04618.1"/>
    </source>
</evidence>
<keyword evidence="3" id="KW-0675">Receptor</keyword>
<dbReference type="InterPro" id="IPR006311">
    <property type="entry name" value="TAT_signal"/>
</dbReference>
<dbReference type="AlphaFoldDB" id="A0A4V2SHD5"/>
<dbReference type="SUPFAM" id="SSF53850">
    <property type="entry name" value="Periplasmic binding protein-like II"/>
    <property type="match status" value="1"/>
</dbReference>
<reference evidence="3 4" key="1">
    <citation type="submission" date="2019-03" db="EMBL/GenBank/DDBJ databases">
        <title>Genomic Encyclopedia of Type Strains, Phase IV (KMG-IV): sequencing the most valuable type-strain genomes for metagenomic binning, comparative biology and taxonomic classification.</title>
        <authorList>
            <person name="Goeker M."/>
        </authorList>
    </citation>
    <scope>NUCLEOTIDE SEQUENCE [LARGE SCALE GENOMIC DNA]</scope>
    <source>
        <strain evidence="3 4">DSM 1709</strain>
    </source>
</reference>
<comment type="similarity">
    <text evidence="1">Belongs to the UPF0065 (bug) family.</text>
</comment>
<dbReference type="Gene3D" id="3.40.190.10">
    <property type="entry name" value="Periplasmic binding protein-like II"/>
    <property type="match status" value="1"/>
</dbReference>
<dbReference type="CDD" id="cd07012">
    <property type="entry name" value="PBP2_Bug_TTT"/>
    <property type="match status" value="1"/>
</dbReference>
<dbReference type="InterPro" id="IPR042100">
    <property type="entry name" value="Bug_dom1"/>
</dbReference>
<protein>
    <submittedName>
        <fullName evidence="3">Tripartite-type tricarboxylate transporter receptor subunit TctC</fullName>
    </submittedName>
</protein>
<dbReference type="RefSeq" id="WP_132645108.1">
    <property type="nucleotide sequence ID" value="NZ_CP181386.1"/>
</dbReference>
<evidence type="ECO:0000313" key="4">
    <source>
        <dbReference type="Proteomes" id="UP000295106"/>
    </source>
</evidence>
<accession>A0A4V2SHD5</accession>
<gene>
    <name evidence="3" type="ORF">EV684_102379</name>
</gene>
<dbReference type="PROSITE" id="PS51318">
    <property type="entry name" value="TAT"/>
    <property type="match status" value="1"/>
</dbReference>
<dbReference type="Pfam" id="PF03401">
    <property type="entry name" value="TctC"/>
    <property type="match status" value="1"/>
</dbReference>
<keyword evidence="2" id="KW-0732">Signal</keyword>
<comment type="caution">
    <text evidence="3">The sequence shown here is derived from an EMBL/GenBank/DDBJ whole genome shotgun (WGS) entry which is preliminary data.</text>
</comment>